<dbReference type="OrthoDB" id="15270at2759"/>
<feature type="transmembrane region" description="Helical" evidence="6">
    <location>
        <begin position="842"/>
        <end position="862"/>
    </location>
</feature>
<keyword evidence="2 6" id="KW-0812">Transmembrane</keyword>
<feature type="region of interest" description="Disordered" evidence="5">
    <location>
        <begin position="737"/>
        <end position="757"/>
    </location>
</feature>
<keyword evidence="8" id="KW-1185">Reference proteome</keyword>
<evidence type="ECO:0000256" key="5">
    <source>
        <dbReference type="SAM" id="MobiDB-lite"/>
    </source>
</evidence>
<proteinExistence type="predicted"/>
<protein>
    <submittedName>
        <fullName evidence="7">Putative GPI-anchored wall transfer protein GWT1</fullName>
    </submittedName>
</protein>
<feature type="transmembrane region" description="Helical" evidence="6">
    <location>
        <begin position="799"/>
        <end position="822"/>
    </location>
</feature>
<feature type="transmembrane region" description="Helical" evidence="6">
    <location>
        <begin position="708"/>
        <end position="730"/>
    </location>
</feature>
<comment type="subcellular location">
    <subcellularLocation>
        <location evidence="1">Membrane</location>
        <topology evidence="1">Multi-pass membrane protein</topology>
    </subcellularLocation>
</comment>
<dbReference type="PANTHER" id="PTHR20661:SF0">
    <property type="entry name" value="PHOSPHATIDYLINOSITOL-GLYCAN BIOSYNTHESIS CLASS W PROTEIN"/>
    <property type="match status" value="1"/>
</dbReference>
<feature type="region of interest" description="Disordered" evidence="5">
    <location>
        <begin position="153"/>
        <end position="187"/>
    </location>
</feature>
<evidence type="ECO:0000313" key="8">
    <source>
        <dbReference type="Proteomes" id="UP000224006"/>
    </source>
</evidence>
<evidence type="ECO:0000256" key="3">
    <source>
        <dbReference type="ARBA" id="ARBA00022989"/>
    </source>
</evidence>
<feature type="transmembrane region" description="Helical" evidence="6">
    <location>
        <begin position="614"/>
        <end position="632"/>
    </location>
</feature>
<feature type="compositionally biased region" description="Basic and acidic residues" evidence="5">
    <location>
        <begin position="520"/>
        <end position="556"/>
    </location>
</feature>
<name>A0A2A9MLX7_BESBE</name>
<dbReference type="Pfam" id="PF06423">
    <property type="entry name" value="GWT1"/>
    <property type="match status" value="2"/>
</dbReference>
<dbReference type="Proteomes" id="UP000224006">
    <property type="component" value="Chromosome II"/>
</dbReference>
<dbReference type="PANTHER" id="PTHR20661">
    <property type="entry name" value="PHOSPHATIDYLINOSITOL-GLYCAN BIOSYNTHESIS CLASS W PROTEIN"/>
    <property type="match status" value="1"/>
</dbReference>
<feature type="transmembrane region" description="Helical" evidence="6">
    <location>
        <begin position="263"/>
        <end position="290"/>
    </location>
</feature>
<dbReference type="GO" id="GO:0032216">
    <property type="term" value="F:glucosaminyl-phosphatidylinositol O-acyltransferase activity"/>
    <property type="evidence" value="ECO:0007669"/>
    <property type="project" value="TreeGrafter"/>
</dbReference>
<keyword evidence="3 6" id="KW-1133">Transmembrane helix</keyword>
<dbReference type="GeneID" id="40308505"/>
<comment type="caution">
    <text evidence="7">The sequence shown here is derived from an EMBL/GenBank/DDBJ whole genome shotgun (WGS) entry which is preliminary data.</text>
</comment>
<evidence type="ECO:0000256" key="1">
    <source>
        <dbReference type="ARBA" id="ARBA00004141"/>
    </source>
</evidence>
<feature type="transmembrane region" description="Helical" evidence="6">
    <location>
        <begin position="474"/>
        <end position="495"/>
    </location>
</feature>
<feature type="compositionally biased region" description="Basic and acidic residues" evidence="5">
    <location>
        <begin position="567"/>
        <end position="589"/>
    </location>
</feature>
<dbReference type="InterPro" id="IPR009447">
    <property type="entry name" value="PIGW/GWT1"/>
</dbReference>
<sequence>MRASFASSSRAELAPRAKPPFPASFSFFACALPSVSGRVLPRLLLLLSLFAAAALLLLVRLPLLPQARVSPSPSSSLPASVVLLHPALLAFSVNDPAASPSAAAPPPSPTFWSTTAFLPPRLLATASRLWSPWFLAAGRAWWTTCPAVTAGRSAGAGGSQGAKNDGFHGSPPSPEAPGRESPAEAADADARWEFHLPERAREALARFAAPGGTPLQAAETGEDELGSARGALSSWLCDDSRAGGALYSALKEVAYANDRFPPFLEVFLCVTLLWLSVLMYNSLRVFLLAAGRLLRGLSRSPSAEGAPCGPSFLSSVGDGASAARQRESKYAVASAHAQAGEEAPRASCEPRCRFLLALLAILPKFVFDFALLVLPVLAGVCLPASLVPASLVVGSLTAAWAVGAWVLEFPHRSPFKRSETGAVHQAVFATDERGRVLALEEYRGILMIATCIAIFGVDFFIFPRSLAKTSTYGVSLMDLGVGCFVFGGGLVSPQARVHVSLRRRRGSPSPPLHSASPRGAEADCKLRSGAERRDEGEPRELMCKDAETREIEKERAATPPDTALHAESCERDGRPRDETASREKNKSFKALGSEEKASRGYLGKAGRAVRRSGLLAIVGVGRFAILSFLNYYTPVTEYGKHWNFYVTLMVLYLAAELLLSDLPVNPVLCAPLGIGLAAVYQLLLTATDAETWVLSASRDNLFTANREGILGCIGFFALYMLGAGVGTLVFDATSSSAPSATDAKEPVEGERSTPSNASSSSRFLLIAVILLGAVCCYLAALVLAFYFNLLPMRRLINLPWILLVAALNLYGIGGLFLSDAVIGRASSRASYLLSGISQNQILIFLVANVLCGLGGLSLKTLLVSPLVAFSLLALYASAWSLLSFVLGYFKKRIPLML</sequence>
<dbReference type="STRING" id="94643.A0A2A9MLX7"/>
<feature type="compositionally biased region" description="Basic and acidic residues" evidence="5">
    <location>
        <begin position="177"/>
        <end position="187"/>
    </location>
</feature>
<dbReference type="KEGG" id="bbes:BESB_035240"/>
<dbReference type="AlphaFoldDB" id="A0A2A9MLX7"/>
<dbReference type="GO" id="GO:0006506">
    <property type="term" value="P:GPI anchor biosynthetic process"/>
    <property type="evidence" value="ECO:0007669"/>
    <property type="project" value="InterPro"/>
</dbReference>
<evidence type="ECO:0000256" key="2">
    <source>
        <dbReference type="ARBA" id="ARBA00022692"/>
    </source>
</evidence>
<feature type="transmembrane region" description="Helical" evidence="6">
    <location>
        <begin position="47"/>
        <end position="64"/>
    </location>
</feature>
<feature type="transmembrane region" description="Helical" evidence="6">
    <location>
        <begin position="442"/>
        <end position="462"/>
    </location>
</feature>
<accession>A0A2A9MLX7</accession>
<feature type="region of interest" description="Disordered" evidence="5">
    <location>
        <begin position="502"/>
        <end position="589"/>
    </location>
</feature>
<feature type="transmembrane region" description="Helical" evidence="6">
    <location>
        <begin position="763"/>
        <end position="787"/>
    </location>
</feature>
<dbReference type="RefSeq" id="XP_029221075.1">
    <property type="nucleotide sequence ID" value="XM_029362110.1"/>
</dbReference>
<dbReference type="VEuPathDB" id="ToxoDB:BESB_035240"/>
<dbReference type="EMBL" id="NWUJ01000002">
    <property type="protein sequence ID" value="PFH37066.1"/>
    <property type="molecule type" value="Genomic_DNA"/>
</dbReference>
<evidence type="ECO:0000313" key="7">
    <source>
        <dbReference type="EMBL" id="PFH37066.1"/>
    </source>
</evidence>
<evidence type="ECO:0000256" key="6">
    <source>
        <dbReference type="SAM" id="Phobius"/>
    </source>
</evidence>
<keyword evidence="4 6" id="KW-0472">Membrane</keyword>
<feature type="transmembrane region" description="Helical" evidence="6">
    <location>
        <begin position="667"/>
        <end position="688"/>
    </location>
</feature>
<dbReference type="GO" id="GO:0005783">
    <property type="term" value="C:endoplasmic reticulum"/>
    <property type="evidence" value="ECO:0007669"/>
    <property type="project" value="TreeGrafter"/>
</dbReference>
<feature type="compositionally biased region" description="Basic and acidic residues" evidence="5">
    <location>
        <begin position="742"/>
        <end position="751"/>
    </location>
</feature>
<evidence type="ECO:0000256" key="4">
    <source>
        <dbReference type="ARBA" id="ARBA00023136"/>
    </source>
</evidence>
<feature type="transmembrane region" description="Helical" evidence="6">
    <location>
        <begin position="868"/>
        <end position="889"/>
    </location>
</feature>
<organism evidence="7 8">
    <name type="scientific">Besnoitia besnoiti</name>
    <name type="common">Apicomplexan protozoan</name>
    <dbReference type="NCBI Taxonomy" id="94643"/>
    <lineage>
        <taxon>Eukaryota</taxon>
        <taxon>Sar</taxon>
        <taxon>Alveolata</taxon>
        <taxon>Apicomplexa</taxon>
        <taxon>Conoidasida</taxon>
        <taxon>Coccidia</taxon>
        <taxon>Eucoccidiorida</taxon>
        <taxon>Eimeriorina</taxon>
        <taxon>Sarcocystidae</taxon>
        <taxon>Besnoitia</taxon>
    </lineage>
</organism>
<feature type="transmembrane region" description="Helical" evidence="6">
    <location>
        <begin position="354"/>
        <end position="380"/>
    </location>
</feature>
<dbReference type="GO" id="GO:0072659">
    <property type="term" value="P:protein localization to plasma membrane"/>
    <property type="evidence" value="ECO:0007669"/>
    <property type="project" value="TreeGrafter"/>
</dbReference>
<dbReference type="GO" id="GO:0016020">
    <property type="term" value="C:membrane"/>
    <property type="evidence" value="ECO:0007669"/>
    <property type="project" value="UniProtKB-SubCell"/>
</dbReference>
<dbReference type="PROSITE" id="PS51257">
    <property type="entry name" value="PROKAR_LIPOPROTEIN"/>
    <property type="match status" value="1"/>
</dbReference>
<reference evidence="7 8" key="1">
    <citation type="submission" date="2017-09" db="EMBL/GenBank/DDBJ databases">
        <title>Genome sequencing of Besnoitia besnoiti strain Bb-Ger1.</title>
        <authorList>
            <person name="Schares G."/>
            <person name="Venepally P."/>
            <person name="Lorenzi H.A."/>
        </authorList>
    </citation>
    <scope>NUCLEOTIDE SEQUENCE [LARGE SCALE GENOMIC DNA]</scope>
    <source>
        <strain evidence="7 8">Bb-Ger1</strain>
    </source>
</reference>
<feature type="transmembrane region" description="Helical" evidence="6">
    <location>
        <begin position="386"/>
        <end position="407"/>
    </location>
</feature>
<gene>
    <name evidence="7" type="ORF">BESB_035240</name>
</gene>